<dbReference type="PANTHER" id="PTHR10270">
    <property type="entry name" value="SOX TRANSCRIPTION FACTOR"/>
    <property type="match status" value="1"/>
</dbReference>
<dbReference type="PROSITE" id="PS50118">
    <property type="entry name" value="HMG_BOX_2"/>
    <property type="match status" value="1"/>
</dbReference>
<feature type="domain" description="HMG box" evidence="4">
    <location>
        <begin position="14"/>
        <end position="65"/>
    </location>
</feature>
<evidence type="ECO:0000259" key="4">
    <source>
        <dbReference type="PROSITE" id="PS50118"/>
    </source>
</evidence>
<dbReference type="InterPro" id="IPR036910">
    <property type="entry name" value="HMG_box_dom_sf"/>
</dbReference>
<dbReference type="EMBL" id="CAJVPY010000261">
    <property type="protein sequence ID" value="CAG8461044.1"/>
    <property type="molecule type" value="Genomic_DNA"/>
</dbReference>
<dbReference type="GO" id="GO:0005634">
    <property type="term" value="C:nucleus"/>
    <property type="evidence" value="ECO:0007669"/>
    <property type="project" value="UniProtKB-UniRule"/>
</dbReference>
<dbReference type="OrthoDB" id="6247875at2759"/>
<keyword evidence="1 3" id="KW-0238">DNA-binding</keyword>
<dbReference type="GO" id="GO:0001228">
    <property type="term" value="F:DNA-binding transcription activator activity, RNA polymerase II-specific"/>
    <property type="evidence" value="ECO:0007669"/>
    <property type="project" value="TreeGrafter"/>
</dbReference>
<evidence type="ECO:0000313" key="5">
    <source>
        <dbReference type="EMBL" id="CAG8461044.1"/>
    </source>
</evidence>
<evidence type="ECO:0000256" key="1">
    <source>
        <dbReference type="ARBA" id="ARBA00023125"/>
    </source>
</evidence>
<dbReference type="SMART" id="SM00398">
    <property type="entry name" value="HMG"/>
    <property type="match status" value="1"/>
</dbReference>
<dbReference type="CDD" id="cd01389">
    <property type="entry name" value="HMG-box_ROX1-like"/>
    <property type="match status" value="1"/>
</dbReference>
<protein>
    <submittedName>
        <fullName evidence="5">1344_t:CDS:1</fullName>
    </submittedName>
</protein>
<dbReference type="Proteomes" id="UP000789405">
    <property type="component" value="Unassembled WGS sequence"/>
</dbReference>
<name>A0A9N8YZQ4_9GLOM</name>
<dbReference type="InterPro" id="IPR050140">
    <property type="entry name" value="SRY-related_HMG-box_TF-like"/>
</dbReference>
<sequence length="179" mass="20979">MNETIKVSEQSNKIPRPPNAFILYRRRKQIGIKAQNKNLTNAQISKVISKMWKDENHETILYYEKLADTISKNSLKINAKTLSTLSFTHPKESPDISIINENNTIPFDQLYFDTSKYFDENNKLNFDTSTNFNENNINYPIYELNFGTSNINRLISFNELYFNDASLNFNNPFTNFYSM</sequence>
<dbReference type="Pfam" id="PF00505">
    <property type="entry name" value="HMG_box"/>
    <property type="match status" value="1"/>
</dbReference>
<dbReference type="GO" id="GO:0030154">
    <property type="term" value="P:cell differentiation"/>
    <property type="evidence" value="ECO:0007669"/>
    <property type="project" value="TreeGrafter"/>
</dbReference>
<reference evidence="5" key="1">
    <citation type="submission" date="2021-06" db="EMBL/GenBank/DDBJ databases">
        <authorList>
            <person name="Kallberg Y."/>
            <person name="Tangrot J."/>
            <person name="Rosling A."/>
        </authorList>
    </citation>
    <scope>NUCLEOTIDE SEQUENCE</scope>
    <source>
        <strain evidence="5">MA453B</strain>
    </source>
</reference>
<organism evidence="5 6">
    <name type="scientific">Dentiscutata erythropus</name>
    <dbReference type="NCBI Taxonomy" id="1348616"/>
    <lineage>
        <taxon>Eukaryota</taxon>
        <taxon>Fungi</taxon>
        <taxon>Fungi incertae sedis</taxon>
        <taxon>Mucoromycota</taxon>
        <taxon>Glomeromycotina</taxon>
        <taxon>Glomeromycetes</taxon>
        <taxon>Diversisporales</taxon>
        <taxon>Gigasporaceae</taxon>
        <taxon>Dentiscutata</taxon>
    </lineage>
</organism>
<dbReference type="GO" id="GO:0000978">
    <property type="term" value="F:RNA polymerase II cis-regulatory region sequence-specific DNA binding"/>
    <property type="evidence" value="ECO:0007669"/>
    <property type="project" value="TreeGrafter"/>
</dbReference>
<dbReference type="PANTHER" id="PTHR10270:SF161">
    <property type="entry name" value="SEX-DETERMINING REGION Y PROTEIN"/>
    <property type="match status" value="1"/>
</dbReference>
<feature type="DNA-binding region" description="HMG box" evidence="3">
    <location>
        <begin position="14"/>
        <end position="65"/>
    </location>
</feature>
<keyword evidence="2" id="KW-0804">Transcription</keyword>
<keyword evidence="6" id="KW-1185">Reference proteome</keyword>
<gene>
    <name evidence="5" type="ORF">DERYTH_LOCUS1009</name>
</gene>
<dbReference type="Gene3D" id="1.10.30.10">
    <property type="entry name" value="High mobility group box domain"/>
    <property type="match status" value="1"/>
</dbReference>
<proteinExistence type="predicted"/>
<dbReference type="InterPro" id="IPR009071">
    <property type="entry name" value="HMG_box_dom"/>
</dbReference>
<accession>A0A9N8YZQ4</accession>
<dbReference type="AlphaFoldDB" id="A0A9N8YZQ4"/>
<keyword evidence="3" id="KW-0539">Nucleus</keyword>
<dbReference type="SUPFAM" id="SSF47095">
    <property type="entry name" value="HMG-box"/>
    <property type="match status" value="1"/>
</dbReference>
<evidence type="ECO:0000313" key="6">
    <source>
        <dbReference type="Proteomes" id="UP000789405"/>
    </source>
</evidence>
<evidence type="ECO:0000256" key="2">
    <source>
        <dbReference type="ARBA" id="ARBA00023163"/>
    </source>
</evidence>
<evidence type="ECO:0000256" key="3">
    <source>
        <dbReference type="PROSITE-ProRule" id="PRU00267"/>
    </source>
</evidence>
<comment type="caution">
    <text evidence="5">The sequence shown here is derived from an EMBL/GenBank/DDBJ whole genome shotgun (WGS) entry which is preliminary data.</text>
</comment>